<reference evidence="5" key="1">
    <citation type="submission" date="2009-01" db="EMBL/GenBank/DDBJ databases">
        <title>Complete sequence of chromosome Cyanothece sp. PCC 7425.</title>
        <authorList>
            <consortium name="US DOE Joint Genome Institute"/>
            <person name="Lucas S."/>
            <person name="Copeland A."/>
            <person name="Lapidus A."/>
            <person name="Glavina del Rio T."/>
            <person name="Dalin E."/>
            <person name="Tice H."/>
            <person name="Bruce D."/>
            <person name="Goodwin L."/>
            <person name="Pitluck S."/>
            <person name="Sims D."/>
            <person name="Meineke L."/>
            <person name="Brettin T."/>
            <person name="Detter J.C."/>
            <person name="Han C."/>
            <person name="Larimer F."/>
            <person name="Land M."/>
            <person name="Hauser L."/>
            <person name="Kyrpides N."/>
            <person name="Ovchinnikova G."/>
            <person name="Liberton M."/>
            <person name="Stoeckel J."/>
            <person name="Banerjee A."/>
            <person name="Singh A."/>
            <person name="Page L."/>
            <person name="Sato H."/>
            <person name="Zhao L."/>
            <person name="Sherman L."/>
            <person name="Pakrasi H."/>
            <person name="Richardson P."/>
        </authorList>
    </citation>
    <scope>NUCLEOTIDE SEQUENCE</scope>
    <source>
        <strain evidence="5">PCC 7425</strain>
    </source>
</reference>
<gene>
    <name evidence="5" type="ordered locus">Cyan7425_4819</name>
</gene>
<dbReference type="KEGG" id="cyn:Cyan7425_4819"/>
<dbReference type="Pfam" id="PF00011">
    <property type="entry name" value="HSP20"/>
    <property type="match status" value="1"/>
</dbReference>
<comment type="similarity">
    <text evidence="1 2">Belongs to the small heat shock protein (HSP20) family.</text>
</comment>
<dbReference type="STRING" id="395961.Cyan7425_4819"/>
<dbReference type="PANTHER" id="PTHR11527">
    <property type="entry name" value="HEAT-SHOCK PROTEIN 20 FAMILY MEMBER"/>
    <property type="match status" value="1"/>
</dbReference>
<organism evidence="5">
    <name type="scientific">Cyanothece sp. (strain PCC 7425 / ATCC 29141)</name>
    <dbReference type="NCBI Taxonomy" id="395961"/>
    <lineage>
        <taxon>Bacteria</taxon>
        <taxon>Bacillati</taxon>
        <taxon>Cyanobacteriota</taxon>
        <taxon>Cyanophyceae</taxon>
        <taxon>Gomontiellales</taxon>
        <taxon>Cyanothecaceae</taxon>
        <taxon>Cyanothece</taxon>
    </lineage>
</organism>
<feature type="region of interest" description="Disordered" evidence="3">
    <location>
        <begin position="160"/>
        <end position="218"/>
    </location>
</feature>
<feature type="compositionally biased region" description="Basic and acidic residues" evidence="3">
    <location>
        <begin position="160"/>
        <end position="182"/>
    </location>
</feature>
<dbReference type="InterPro" id="IPR031107">
    <property type="entry name" value="Small_HSP"/>
</dbReference>
<dbReference type="EMBL" id="CP001344">
    <property type="protein sequence ID" value="ACL47123.1"/>
    <property type="molecule type" value="Genomic_DNA"/>
</dbReference>
<dbReference type="Gene3D" id="2.60.40.790">
    <property type="match status" value="1"/>
</dbReference>
<name>B8HMB6_CYAP4</name>
<feature type="domain" description="SHSP" evidence="4">
    <location>
        <begin position="43"/>
        <end position="155"/>
    </location>
</feature>
<dbReference type="CDD" id="cd06464">
    <property type="entry name" value="ACD_sHsps-like"/>
    <property type="match status" value="1"/>
</dbReference>
<dbReference type="InterPro" id="IPR008978">
    <property type="entry name" value="HSP20-like_chaperone"/>
</dbReference>
<keyword evidence="5" id="KW-0346">Stress response</keyword>
<dbReference type="SUPFAM" id="SSF49764">
    <property type="entry name" value="HSP20-like chaperones"/>
    <property type="match status" value="1"/>
</dbReference>
<feature type="compositionally biased region" description="Polar residues" evidence="3">
    <location>
        <begin position="183"/>
        <end position="192"/>
    </location>
</feature>
<dbReference type="AlphaFoldDB" id="B8HMB6"/>
<sequence>MAITRWQSWREEIDTLRHQMDRVLNNLGGWLQGEQRFHPLTKIGTADWGPSVELKETETEIVLKAQIPGVEAKDLEVQVSEDMVSIAGEHQEETEKQEGGFYHSEFQYGQFQRIIPLPVRIQHEQVKSQFKHGVLTLTLPKLQDAPRNVVKVNIEEAAREELTKDRQTEHHRQETMHTRSEQDLSTPPNQIWETAREDAVEQRHEVEQREEKMRTRAL</sequence>
<feature type="compositionally biased region" description="Basic and acidic residues" evidence="3">
    <location>
        <begin position="194"/>
        <end position="218"/>
    </location>
</feature>
<dbReference type="PROSITE" id="PS01031">
    <property type="entry name" value="SHSP"/>
    <property type="match status" value="1"/>
</dbReference>
<accession>B8HMB6</accession>
<proteinExistence type="inferred from homology"/>
<evidence type="ECO:0000256" key="2">
    <source>
        <dbReference type="RuleBase" id="RU003616"/>
    </source>
</evidence>
<dbReference type="eggNOG" id="COG0071">
    <property type="taxonomic scope" value="Bacteria"/>
</dbReference>
<dbReference type="InterPro" id="IPR002068">
    <property type="entry name" value="A-crystallin/Hsp20_dom"/>
</dbReference>
<dbReference type="HOGENOM" id="CLU_046737_12_2_3"/>
<protein>
    <submittedName>
        <fullName evidence="5">Heat shock protein Hsp20</fullName>
    </submittedName>
</protein>
<evidence type="ECO:0000259" key="4">
    <source>
        <dbReference type="PROSITE" id="PS01031"/>
    </source>
</evidence>
<evidence type="ECO:0000256" key="1">
    <source>
        <dbReference type="PROSITE-ProRule" id="PRU00285"/>
    </source>
</evidence>
<evidence type="ECO:0000313" key="5">
    <source>
        <dbReference type="EMBL" id="ACL47123.1"/>
    </source>
</evidence>
<evidence type="ECO:0000256" key="3">
    <source>
        <dbReference type="SAM" id="MobiDB-lite"/>
    </source>
</evidence>
<dbReference type="OrthoDB" id="9811615at2"/>